<reference evidence="2 3" key="1">
    <citation type="submission" date="2018-04" db="EMBL/GenBank/DDBJ databases">
        <title>Genomic Encyclopedia of Type Strains, Phase IV (KMG-IV): sequencing the most valuable type-strain genomes for metagenomic binning, comparative biology and taxonomic classification.</title>
        <authorList>
            <person name="Goeker M."/>
        </authorList>
    </citation>
    <scope>NUCLEOTIDE SEQUENCE [LARGE SCALE GENOMIC DNA]</scope>
    <source>
        <strain evidence="2 3">DSM 100231</strain>
    </source>
</reference>
<comment type="caution">
    <text evidence="2">The sequence shown here is derived from an EMBL/GenBank/DDBJ whole genome shotgun (WGS) entry which is preliminary data.</text>
</comment>
<evidence type="ECO:0000256" key="1">
    <source>
        <dbReference type="SAM" id="Coils"/>
    </source>
</evidence>
<dbReference type="AlphaFoldDB" id="A0A2U1APR0"/>
<dbReference type="SUPFAM" id="SSF46689">
    <property type="entry name" value="Homeodomain-like"/>
    <property type="match status" value="1"/>
</dbReference>
<sequence length="125" mass="14584">MEDHIRELLNRYQYSEEVKETTAFRVLFGGEDAKQIMQELGIHSVKTIHHWVADYQQKIEQGLISLPPMNEKQKQNLEALNQRNKQLEKALEEANLMILALHTMIEVAEKDLKISIRKKSGTKRS</sequence>
<dbReference type="RefSeq" id="WP_116544941.1">
    <property type="nucleotide sequence ID" value="NZ_QEKI01000017.1"/>
</dbReference>
<protein>
    <recommendedName>
        <fullName evidence="4">Transposase</fullName>
    </recommendedName>
</protein>
<gene>
    <name evidence="2" type="ORF">C8E01_11721</name>
</gene>
<name>A0A2U1APR0_9BACT</name>
<evidence type="ECO:0000313" key="2">
    <source>
        <dbReference type="EMBL" id="PVY38321.1"/>
    </source>
</evidence>
<dbReference type="Proteomes" id="UP000245466">
    <property type="component" value="Unassembled WGS sequence"/>
</dbReference>
<dbReference type="OrthoDB" id="884216at2"/>
<proteinExistence type="predicted"/>
<dbReference type="EMBL" id="QEKI01000017">
    <property type="protein sequence ID" value="PVY38321.1"/>
    <property type="molecule type" value="Genomic_DNA"/>
</dbReference>
<accession>A0A2U1APR0</accession>
<dbReference type="InterPro" id="IPR009057">
    <property type="entry name" value="Homeodomain-like_sf"/>
</dbReference>
<evidence type="ECO:0008006" key="4">
    <source>
        <dbReference type="Google" id="ProtNLM"/>
    </source>
</evidence>
<evidence type="ECO:0000313" key="3">
    <source>
        <dbReference type="Proteomes" id="UP000245466"/>
    </source>
</evidence>
<keyword evidence="3" id="KW-1185">Reference proteome</keyword>
<organism evidence="2 3">
    <name type="scientific">Pontibacter virosus</name>
    <dbReference type="NCBI Taxonomy" id="1765052"/>
    <lineage>
        <taxon>Bacteria</taxon>
        <taxon>Pseudomonadati</taxon>
        <taxon>Bacteroidota</taxon>
        <taxon>Cytophagia</taxon>
        <taxon>Cytophagales</taxon>
        <taxon>Hymenobacteraceae</taxon>
        <taxon>Pontibacter</taxon>
    </lineage>
</organism>
<feature type="coiled-coil region" evidence="1">
    <location>
        <begin position="69"/>
        <end position="97"/>
    </location>
</feature>
<keyword evidence="1" id="KW-0175">Coiled coil</keyword>